<reference evidence="4 5" key="1">
    <citation type="submission" date="2019-12" db="EMBL/GenBank/DDBJ databases">
        <title>Isolation and characterization of three novel carbon monoxide-oxidizing members of Halobacteria from salione crusts and soils.</title>
        <authorList>
            <person name="Myers M.R."/>
            <person name="King G.M."/>
        </authorList>
    </citation>
    <scope>NUCLEOTIDE SEQUENCE [LARGE SCALE GENOMIC DNA]</scope>
    <source>
        <strain evidence="4 5">WSH3</strain>
    </source>
</reference>
<dbReference type="OrthoDB" id="125295at2157"/>
<dbReference type="GO" id="GO:0016747">
    <property type="term" value="F:acyltransferase activity, transferring groups other than amino-acyl groups"/>
    <property type="evidence" value="ECO:0007669"/>
    <property type="project" value="InterPro"/>
</dbReference>
<keyword evidence="5" id="KW-1185">Reference proteome</keyword>
<keyword evidence="2" id="KW-0012">Acyltransferase</keyword>
<comment type="caution">
    <text evidence="4">The sequence shown here is derived from an EMBL/GenBank/DDBJ whole genome shotgun (WGS) entry which is preliminary data.</text>
</comment>
<evidence type="ECO:0000256" key="1">
    <source>
        <dbReference type="ARBA" id="ARBA00022679"/>
    </source>
</evidence>
<dbReference type="SUPFAM" id="SSF55729">
    <property type="entry name" value="Acyl-CoA N-acyltransferases (Nat)"/>
    <property type="match status" value="1"/>
</dbReference>
<dbReference type="EMBL" id="WUUT01000001">
    <property type="protein sequence ID" value="MXR51006.1"/>
    <property type="molecule type" value="Genomic_DNA"/>
</dbReference>
<dbReference type="Pfam" id="PF00583">
    <property type="entry name" value="Acetyltransf_1"/>
    <property type="match status" value="1"/>
</dbReference>
<dbReference type="PROSITE" id="PS51186">
    <property type="entry name" value="GNAT"/>
    <property type="match status" value="1"/>
</dbReference>
<gene>
    <name evidence="4" type="ORF">GRX03_05220</name>
</gene>
<dbReference type="Proteomes" id="UP000466535">
    <property type="component" value="Unassembled WGS sequence"/>
</dbReference>
<name>A0A6B0T4A5_9EURY</name>
<evidence type="ECO:0000313" key="4">
    <source>
        <dbReference type="EMBL" id="MXR51006.1"/>
    </source>
</evidence>
<dbReference type="InterPro" id="IPR000182">
    <property type="entry name" value="GNAT_dom"/>
</dbReference>
<accession>A0A6B0T4A5</accession>
<dbReference type="Gene3D" id="3.40.630.30">
    <property type="match status" value="1"/>
</dbReference>
<keyword evidence="1 4" id="KW-0808">Transferase</keyword>
<dbReference type="PANTHER" id="PTHR43877">
    <property type="entry name" value="AMINOALKYLPHOSPHONATE N-ACETYLTRANSFERASE-RELATED-RELATED"/>
    <property type="match status" value="1"/>
</dbReference>
<evidence type="ECO:0000313" key="5">
    <source>
        <dbReference type="Proteomes" id="UP000466535"/>
    </source>
</evidence>
<feature type="domain" description="N-acetyltransferase" evidence="3">
    <location>
        <begin position="7"/>
        <end position="157"/>
    </location>
</feature>
<sequence>MKMCAALTIRRYEPADAEAVWELHERALRNSPLTFVENAPADEDLTAISERYLDAGGEFLVGLVDSSIVASGGFQPRAGETAELRRMRVDPAHQGNGYGGEMLDALEDRAREAGIRRLVLSTNEQLKAARSLYESHGYTELDSAATEAEMVGYEKRL</sequence>
<dbReference type="AlphaFoldDB" id="A0A6B0T4A5"/>
<evidence type="ECO:0000259" key="3">
    <source>
        <dbReference type="PROSITE" id="PS51186"/>
    </source>
</evidence>
<evidence type="ECO:0000256" key="2">
    <source>
        <dbReference type="ARBA" id="ARBA00023315"/>
    </source>
</evidence>
<proteinExistence type="predicted"/>
<dbReference type="PANTHER" id="PTHR43877:SF5">
    <property type="entry name" value="BLL8307 PROTEIN"/>
    <property type="match status" value="1"/>
</dbReference>
<dbReference type="InterPro" id="IPR050832">
    <property type="entry name" value="Bact_Acetyltransf"/>
</dbReference>
<dbReference type="CDD" id="cd04301">
    <property type="entry name" value="NAT_SF"/>
    <property type="match status" value="1"/>
</dbReference>
<protein>
    <submittedName>
        <fullName evidence="4">GNAT family N-acetyltransferase</fullName>
    </submittedName>
</protein>
<organism evidence="4 5">
    <name type="scientific">Halovenus carboxidivorans</name>
    <dbReference type="NCBI Taxonomy" id="2692199"/>
    <lineage>
        <taxon>Archaea</taxon>
        <taxon>Methanobacteriati</taxon>
        <taxon>Methanobacteriota</taxon>
        <taxon>Stenosarchaea group</taxon>
        <taxon>Halobacteria</taxon>
        <taxon>Halobacteriales</taxon>
        <taxon>Haloarculaceae</taxon>
        <taxon>Halovenus</taxon>
    </lineage>
</organism>
<dbReference type="InterPro" id="IPR016181">
    <property type="entry name" value="Acyl_CoA_acyltransferase"/>
</dbReference>